<evidence type="ECO:0000313" key="2">
    <source>
        <dbReference type="Proteomes" id="UP000198900"/>
    </source>
</evidence>
<sequence length="149" mass="16363">MVTGAMLRTFLKYERPPKLVYFNACNSKELAEAVVEIVPAAIGTTALVTNGAARASAVAFYNRILHGGSVQDAFEVGQCIIEALHDNSASSVLEKASAFDPRTHRLHNLPRIVARSVSPATPFHEGWVYHCRMLSCGVPIEYIPSRFLY</sequence>
<keyword evidence="2" id="KW-1185">Reference proteome</keyword>
<comment type="caution">
    <text evidence="1">The sequence shown here is derived from an EMBL/GenBank/DDBJ whole genome shotgun (WGS) entry which is preliminary data.</text>
</comment>
<evidence type="ECO:0000313" key="1">
    <source>
        <dbReference type="EMBL" id="SDJ54288.1"/>
    </source>
</evidence>
<protein>
    <recommendedName>
        <fullName evidence="3">CHAT domain-containing protein</fullName>
    </recommendedName>
</protein>
<gene>
    <name evidence="1" type="ORF">SAMN04487926_1614</name>
</gene>
<dbReference type="Proteomes" id="UP000198900">
    <property type="component" value="Unassembled WGS sequence"/>
</dbReference>
<organism evidence="1 2">
    <name type="scientific">Paraburkholderia steynii</name>
    <dbReference type="NCBI Taxonomy" id="1245441"/>
    <lineage>
        <taxon>Bacteria</taxon>
        <taxon>Pseudomonadati</taxon>
        <taxon>Pseudomonadota</taxon>
        <taxon>Betaproteobacteria</taxon>
        <taxon>Burkholderiales</taxon>
        <taxon>Burkholderiaceae</taxon>
        <taxon>Paraburkholderia</taxon>
    </lineage>
</organism>
<accession>A0A7Z7BLQ1</accession>
<proteinExistence type="predicted"/>
<dbReference type="AlphaFoldDB" id="A0A7Z7BLQ1"/>
<dbReference type="EMBL" id="FNDI01000061">
    <property type="protein sequence ID" value="SDJ54288.1"/>
    <property type="molecule type" value="Genomic_DNA"/>
</dbReference>
<evidence type="ECO:0008006" key="3">
    <source>
        <dbReference type="Google" id="ProtNLM"/>
    </source>
</evidence>
<name>A0A7Z7BLQ1_9BURK</name>
<reference evidence="1" key="1">
    <citation type="submission" date="2016-10" db="EMBL/GenBank/DDBJ databases">
        <authorList>
            <person name="Varghese N."/>
            <person name="Submissions S."/>
        </authorList>
    </citation>
    <scope>NUCLEOTIDE SEQUENCE [LARGE SCALE GENOMIC DNA]</scope>
    <source>
        <strain evidence="1">YR281</strain>
    </source>
</reference>